<evidence type="ECO:0000313" key="4">
    <source>
        <dbReference type="EMBL" id="ODS22613.1"/>
    </source>
</evidence>
<dbReference type="Pfam" id="PF17963">
    <property type="entry name" value="Big_9"/>
    <property type="match status" value="1"/>
</dbReference>
<evidence type="ECO:0000313" key="5">
    <source>
        <dbReference type="Proteomes" id="UP000242502"/>
    </source>
</evidence>
<organism evidence="4 5">
    <name type="scientific">Candidatus Endobugula sertula</name>
    <name type="common">Bugula neritina bacterial symbiont</name>
    <dbReference type="NCBI Taxonomy" id="62101"/>
    <lineage>
        <taxon>Bacteria</taxon>
        <taxon>Pseudomonadati</taxon>
        <taxon>Pseudomonadota</taxon>
        <taxon>Gammaproteobacteria</taxon>
        <taxon>Cellvibrionales</taxon>
        <taxon>Cellvibrionaceae</taxon>
        <taxon>Candidatus Endobugula</taxon>
    </lineage>
</organism>
<dbReference type="GO" id="GO:0043041">
    <property type="term" value="P:amino acid activation for nonribosomal peptide biosynthetic process"/>
    <property type="evidence" value="ECO:0007669"/>
    <property type="project" value="TreeGrafter"/>
</dbReference>
<accession>A0A1D2QM24</accession>
<dbReference type="EMBL" id="MDLC01000063">
    <property type="protein sequence ID" value="ODS22613.1"/>
    <property type="molecule type" value="Genomic_DNA"/>
</dbReference>
<dbReference type="PANTHER" id="PTHR44394:SF1">
    <property type="entry name" value="BETA-ALANINE-ACTIVATING ENZYME"/>
    <property type="match status" value="1"/>
</dbReference>
<feature type="domain" description="Pyrrolo-quinoline quinone repeat" evidence="3">
    <location>
        <begin position="23"/>
        <end position="116"/>
    </location>
</feature>
<feature type="signal peptide" evidence="2">
    <location>
        <begin position="1"/>
        <end position="23"/>
    </location>
</feature>
<dbReference type="Gene3D" id="4.10.1080.10">
    <property type="entry name" value="TSP type-3 repeat"/>
    <property type="match status" value="1"/>
</dbReference>
<feature type="domain" description="Pyrrolo-quinoline quinone repeat" evidence="3">
    <location>
        <begin position="200"/>
        <end position="370"/>
    </location>
</feature>
<dbReference type="PANTHER" id="PTHR44394">
    <property type="entry name" value="BETA-ALANINE-ACTIVATING ENZYME"/>
    <property type="match status" value="1"/>
</dbReference>
<proteinExistence type="predicted"/>
<dbReference type="STRING" id="62101.AB835_13225"/>
<feature type="chain" id="PRO_5008906515" description="Pyrrolo-quinoline quinone repeat domain-containing protein" evidence="2">
    <location>
        <begin position="24"/>
        <end position="1397"/>
    </location>
</feature>
<keyword evidence="2" id="KW-0732">Signal</keyword>
<name>A0A1D2QM24_9GAMM</name>
<sequence>MDNLKKLLSTIVLFLMVSAPLHAEPGSALWSVDIGGNIGSSAAYDHTNGQLYVGSADKRLYALDNVGNVLWTFATQGYIAAAPVVSADGAIVYITSYDHHVYAIDTQSGIELWRFNTGDIVYASVAIDQNNHLYIGSRNGIFYALDGTTGAEQWQLALGSVIGSSAAIEHNGYVYVGAADGYLYALDPSALQVNPSAGWVWRAFTGGGVSSPVIDFDGHIYVGSHDYSIYSFDGDTGAQRWSTTLGGRITSSPVIDAQGNLYVSTFDNGALNALAPSGSLIWSLPLSNSSEPMYSSPALANDGTVFVGAFDGVIRAIDPSAYSASNTPNDPQSLVVWSTQLGSPAVSSPLIDNTGTVYISAQNNYFYAIESNITGAANSAWPLLGKNANRNALQVNTDSDGDGLSDNRDPFPSDPDNGLNHSAWAACSGEWHFCSPPAPAFVRYGAAGQYAYAYVTDTIHCMNPVFGDPVPGVLKSCEYLLSDQDDFDGDGVVDRVDAFPEDSTETLDSDQDGTGNNADPFPYDPDNNIAGGWVSCGDEWTTCTVPVPAEVRYGANGQYTTQQVETAIACTNSAFGGDPLSGVFKACSYSLSSTADFDGDGVVDSLDAFPADKSESADSDYDGIGDNGDLFPQDATNNPNANWVHCANDNAVCQLPSSSIVRYGAGSQYLFKVVTDSITCSASVFGDPAPNLAKTCSYMLQDTDGDGLLDNNDPFPTDPENGIDDAGWTACAREWHFCSPPVPAYVRYGANGQYAYQYTDDTIHCMNPVFGDPAPGVVKYCDYLLSDIDDFDGDGVVDSVDAFPADNTEALDSDKDGIGNNADPFPYDADNNVAGGWVFCGNEWSSCTVPVPAEVRYGANGQYATQQVQDTIACTNSAFGGDPISGVLKACSYSLSSTADFDGDGVVDSLDDFPADRTESVDSDNDGIGDNSDVFPNDPTNNPNANWIHCANDNALCEVPSRALVRYGAGSQYQFAVVIGAVHCSASVFGNPAPNQTRACSYIVIDPVVSSSAAIAGNLSASPVVTTLANTVSDSQFNNGNPERIRSELMGSPSYMLLSPVRKTLNGADVSIDYMVHEPVVSPKGIVLLIAGGQLDAELSVDTDNNILSVGDDFLVRSAHLFAAQGYKVVTMSHPSDRADDVGNDTNGYVYDYYRNSMRHAVDVSTIINTENQNGLPVFISGTDRGAISAMALNTMANAIDLTSPITSGVYVPINSAHFDFNNASRNIYIAWHVNDACSVSTPTGAENLRDELIAAGVNIQANAFAGGFDNPAQTNPCQNDTVHSFFGIESGVVEKITAWYDSLLATLPQTRPTADAMTLATGTTAIDLSVLSAGEGPLTYSLPFTTSSLGGSLTLSHGVVSYSPPANSIATEDSFVYIVKDRNGGISHNVVTIPLQ</sequence>
<dbReference type="InterPro" id="IPR011047">
    <property type="entry name" value="Quinoprotein_ADH-like_sf"/>
</dbReference>
<feature type="compositionally biased region" description="Acidic residues" evidence="1">
    <location>
        <begin position="502"/>
        <end position="511"/>
    </location>
</feature>
<evidence type="ECO:0000256" key="2">
    <source>
        <dbReference type="SAM" id="SignalP"/>
    </source>
</evidence>
<gene>
    <name evidence="4" type="ORF">AB835_13225</name>
</gene>
<evidence type="ECO:0000256" key="1">
    <source>
        <dbReference type="SAM" id="MobiDB-lite"/>
    </source>
</evidence>
<dbReference type="Gene3D" id="2.130.10.10">
    <property type="entry name" value="YVTN repeat-like/Quinoprotein amine dehydrogenase"/>
    <property type="match status" value="2"/>
</dbReference>
<reference evidence="4 5" key="1">
    <citation type="journal article" date="2016" name="Appl. Environ. Microbiol.">
        <title>Lack of Overt Genome Reduction in the Bryostatin-Producing Bryozoan Symbiont "Candidatus Endobugula sertula".</title>
        <authorList>
            <person name="Miller I.J."/>
            <person name="Vanee N."/>
            <person name="Fong S.S."/>
            <person name="Lim-Fong G.E."/>
            <person name="Kwan J.C."/>
        </authorList>
    </citation>
    <scope>NUCLEOTIDE SEQUENCE [LARGE SCALE GENOMIC DNA]</scope>
    <source>
        <strain evidence="4">AB1-4</strain>
    </source>
</reference>
<dbReference type="InterPro" id="IPR028974">
    <property type="entry name" value="TSP_type-3_rpt"/>
</dbReference>
<dbReference type="SUPFAM" id="SSF50998">
    <property type="entry name" value="Quinoprotein alcohol dehydrogenase-like"/>
    <property type="match status" value="2"/>
</dbReference>
<feature type="region of interest" description="Disordered" evidence="1">
    <location>
        <begin position="502"/>
        <end position="522"/>
    </location>
</feature>
<dbReference type="Proteomes" id="UP000242502">
    <property type="component" value="Unassembled WGS sequence"/>
</dbReference>
<protein>
    <recommendedName>
        <fullName evidence="3">Pyrrolo-quinoline quinone repeat domain-containing protein</fullName>
    </recommendedName>
</protein>
<evidence type="ECO:0000259" key="3">
    <source>
        <dbReference type="Pfam" id="PF13360"/>
    </source>
</evidence>
<dbReference type="InterPro" id="IPR002372">
    <property type="entry name" value="PQQ_rpt_dom"/>
</dbReference>
<dbReference type="Pfam" id="PF13360">
    <property type="entry name" value="PQQ_2"/>
    <property type="match status" value="2"/>
</dbReference>
<dbReference type="SMART" id="SM00564">
    <property type="entry name" value="PQQ"/>
    <property type="match status" value="8"/>
</dbReference>
<dbReference type="InterPro" id="IPR018391">
    <property type="entry name" value="PQQ_b-propeller_rpt"/>
</dbReference>
<dbReference type="GO" id="GO:0005509">
    <property type="term" value="F:calcium ion binding"/>
    <property type="evidence" value="ECO:0007669"/>
    <property type="project" value="InterPro"/>
</dbReference>
<dbReference type="Gene3D" id="2.40.10.480">
    <property type="match status" value="1"/>
</dbReference>
<comment type="caution">
    <text evidence="4">The sequence shown here is derived from an EMBL/GenBank/DDBJ whole genome shotgun (WGS) entry which is preliminary data.</text>
</comment>
<feature type="region of interest" description="Disordered" evidence="1">
    <location>
        <begin position="394"/>
        <end position="417"/>
    </location>
</feature>
<dbReference type="InterPro" id="IPR052091">
    <property type="entry name" value="Beta-ala_Activ/Resist"/>
</dbReference>
<dbReference type="InterPro" id="IPR015943">
    <property type="entry name" value="WD40/YVTN_repeat-like_dom_sf"/>
</dbReference>